<dbReference type="PANTHER" id="PTHR46648">
    <property type="entry name" value="HIT FAMILY PROTEIN 1"/>
    <property type="match status" value="1"/>
</dbReference>
<dbReference type="EMBL" id="JAAWWK010000002">
    <property type="protein sequence ID" value="NKI17254.1"/>
    <property type="molecule type" value="Genomic_DNA"/>
</dbReference>
<dbReference type="InterPro" id="IPR036265">
    <property type="entry name" value="HIT-like_sf"/>
</dbReference>
<reference evidence="3 4" key="1">
    <citation type="submission" date="2020-04" db="EMBL/GenBank/DDBJ databases">
        <authorList>
            <person name="Yoon J."/>
        </authorList>
    </citation>
    <scope>NUCLEOTIDE SEQUENCE [LARGE SCALE GENOMIC DNA]</scope>
    <source>
        <strain evidence="3 4">KMU-166</strain>
    </source>
</reference>
<dbReference type="Pfam" id="PF01230">
    <property type="entry name" value="HIT"/>
    <property type="match status" value="1"/>
</dbReference>
<organism evidence="3 4">
    <name type="scientific">Spongiibacter thalassae</name>
    <dbReference type="NCBI Taxonomy" id="2721624"/>
    <lineage>
        <taxon>Bacteria</taxon>
        <taxon>Pseudomonadati</taxon>
        <taxon>Pseudomonadota</taxon>
        <taxon>Gammaproteobacteria</taxon>
        <taxon>Cellvibrionales</taxon>
        <taxon>Spongiibacteraceae</taxon>
        <taxon>Spongiibacter</taxon>
    </lineage>
</organism>
<dbReference type="InterPro" id="IPR001310">
    <property type="entry name" value="Histidine_triad_HIT"/>
</dbReference>
<name>A0ABX1GDJ0_9GAMM</name>
<dbReference type="Proteomes" id="UP000765845">
    <property type="component" value="Unassembled WGS sequence"/>
</dbReference>
<feature type="short sequence motif" description="Histidine triad motif" evidence="1">
    <location>
        <begin position="110"/>
        <end position="114"/>
    </location>
</feature>
<keyword evidence="4" id="KW-1185">Reference proteome</keyword>
<feature type="domain" description="HIT" evidence="2">
    <location>
        <begin position="18"/>
        <end position="125"/>
    </location>
</feature>
<dbReference type="Gene3D" id="3.30.428.10">
    <property type="entry name" value="HIT-like"/>
    <property type="match status" value="1"/>
</dbReference>
<comment type="caution">
    <text evidence="3">The sequence shown here is derived from an EMBL/GenBank/DDBJ whole genome shotgun (WGS) entry which is preliminary data.</text>
</comment>
<dbReference type="SUPFAM" id="SSF54197">
    <property type="entry name" value="HIT-like"/>
    <property type="match status" value="1"/>
</dbReference>
<dbReference type="PANTHER" id="PTHR46648:SF1">
    <property type="entry name" value="ADENOSINE 5'-MONOPHOSPHORAMIDASE HNT1"/>
    <property type="match status" value="1"/>
</dbReference>
<protein>
    <submittedName>
        <fullName evidence="3">HIT family protein</fullName>
    </submittedName>
</protein>
<gene>
    <name evidence="3" type="ORF">HCU74_07455</name>
</gene>
<evidence type="ECO:0000259" key="2">
    <source>
        <dbReference type="PROSITE" id="PS51084"/>
    </source>
</evidence>
<dbReference type="InterPro" id="IPR011146">
    <property type="entry name" value="HIT-like"/>
</dbReference>
<evidence type="ECO:0000313" key="3">
    <source>
        <dbReference type="EMBL" id="NKI17254.1"/>
    </source>
</evidence>
<dbReference type="PRINTS" id="PR00332">
    <property type="entry name" value="HISTRIAD"/>
</dbReference>
<dbReference type="PROSITE" id="PS51084">
    <property type="entry name" value="HIT_2"/>
    <property type="match status" value="1"/>
</dbReference>
<evidence type="ECO:0000256" key="1">
    <source>
        <dbReference type="PROSITE-ProRule" id="PRU00464"/>
    </source>
</evidence>
<accession>A0ABX1GDJ0</accession>
<proteinExistence type="predicted"/>
<evidence type="ECO:0000313" key="4">
    <source>
        <dbReference type="Proteomes" id="UP000765845"/>
    </source>
</evidence>
<sequence length="151" mass="16508">MRPSKSRIGKEPAVTDCIFCQIIAGNAPAHEIYRDDELICFLDIAPATPGHCLIVPLRHHDDIFSMSEEEVAQIGRFARRFAPVLKQVCAADGIGVHQLNGAASGQTVFHYHCHLIPGYTGQTPRIHGREPASAEQLGELAGRLRRAFAGE</sequence>